<feature type="region of interest" description="Disordered" evidence="1">
    <location>
        <begin position="276"/>
        <end position="304"/>
    </location>
</feature>
<sequence length="381" mass="39541">MPPTMISSVLRARMLLQLRRRSRQRSRRLVLLVKVGERRRRNRLLEAEAAGTGNAERGQDGDARLLAGAARRSLNSCQAIVGRLRRLLLLLVGGDAGIQGRLVDAPDIRGVGLGPTIFRLGSLRSVATAMGRVDGGLGQGKREGFDLLALALALTIVAGGAGRALLLSVLLAVLGLFLHGQEVFVVLNQLQELRLRLLLLVAVLHLHDEVVLLAAAMAGLARLELAHAVVELGVGELGQAGDGLEAGVGGAGGLLVGKGAGGQILFETRRRSNLVDHHTPMNRGNPGRLTAGRRGGEGPDDLDVLSGARHDRLEGSAAGTGTARHLQDVVGGLDGARGLRGGGADEGALGGGARDDGDDERGRGLSVGQLEAGGLGYLEDD</sequence>
<gene>
    <name evidence="2" type="ORF">PG991_012330</name>
</gene>
<protein>
    <submittedName>
        <fullName evidence="2">Uncharacterized protein</fullName>
    </submittedName>
</protein>
<feature type="compositionally biased region" description="Gly residues" evidence="1">
    <location>
        <begin position="371"/>
        <end position="381"/>
    </location>
</feature>
<evidence type="ECO:0000256" key="1">
    <source>
        <dbReference type="SAM" id="MobiDB-lite"/>
    </source>
</evidence>
<feature type="compositionally biased region" description="Gly residues" evidence="1">
    <location>
        <begin position="337"/>
        <end position="352"/>
    </location>
</feature>
<evidence type="ECO:0000313" key="2">
    <source>
        <dbReference type="EMBL" id="KAK8006033.1"/>
    </source>
</evidence>
<evidence type="ECO:0000313" key="3">
    <source>
        <dbReference type="Proteomes" id="UP001396898"/>
    </source>
</evidence>
<feature type="region of interest" description="Disordered" evidence="1">
    <location>
        <begin position="337"/>
        <end position="381"/>
    </location>
</feature>
<reference evidence="2 3" key="1">
    <citation type="submission" date="2023-01" db="EMBL/GenBank/DDBJ databases">
        <title>Analysis of 21 Apiospora genomes using comparative genomics revels a genus with tremendous synthesis potential of carbohydrate active enzymes and secondary metabolites.</title>
        <authorList>
            <person name="Sorensen T."/>
        </authorList>
    </citation>
    <scope>NUCLEOTIDE SEQUENCE [LARGE SCALE GENOMIC DNA]</scope>
    <source>
        <strain evidence="2 3">CBS 20057</strain>
    </source>
</reference>
<proteinExistence type="predicted"/>
<keyword evidence="3" id="KW-1185">Reference proteome</keyword>
<dbReference type="EMBL" id="JAQQWI010000017">
    <property type="protein sequence ID" value="KAK8006033.1"/>
    <property type="molecule type" value="Genomic_DNA"/>
</dbReference>
<accession>A0ABR1R9E7</accession>
<comment type="caution">
    <text evidence="2">The sequence shown here is derived from an EMBL/GenBank/DDBJ whole genome shotgun (WGS) entry which is preliminary data.</text>
</comment>
<dbReference type="Proteomes" id="UP001396898">
    <property type="component" value="Unassembled WGS sequence"/>
</dbReference>
<name>A0ABR1R9E7_9PEZI</name>
<organism evidence="2 3">
    <name type="scientific">Apiospora marii</name>
    <dbReference type="NCBI Taxonomy" id="335849"/>
    <lineage>
        <taxon>Eukaryota</taxon>
        <taxon>Fungi</taxon>
        <taxon>Dikarya</taxon>
        <taxon>Ascomycota</taxon>
        <taxon>Pezizomycotina</taxon>
        <taxon>Sordariomycetes</taxon>
        <taxon>Xylariomycetidae</taxon>
        <taxon>Amphisphaeriales</taxon>
        <taxon>Apiosporaceae</taxon>
        <taxon>Apiospora</taxon>
    </lineage>
</organism>